<dbReference type="InterPro" id="IPR042253">
    <property type="entry name" value="Pglycerate_mutase_ApgM_sf"/>
</dbReference>
<evidence type="ECO:0000256" key="2">
    <source>
        <dbReference type="ARBA" id="ARBA00002315"/>
    </source>
</evidence>
<dbReference type="Proteomes" id="UP000237819">
    <property type="component" value="Unassembled WGS sequence"/>
</dbReference>
<comment type="pathway">
    <text evidence="3">Carbohydrate degradation.</text>
</comment>
<dbReference type="OrthoDB" id="9804453at2"/>
<dbReference type="RefSeq" id="WP_105338141.1">
    <property type="nucleotide sequence ID" value="NZ_PUHZ01000024.1"/>
</dbReference>
<sequence>MDQIELVRSLKAKNDSKIVMYVGDGLGGLPQKPGGPTELEAANTPNLDALAARGVQGGSIPVKPGIAPGSGPGHLGLFGYDPLKYLIGRGALEATGIGLIMQEGDVAVRCNFCTVDADGLITDRRAGRIPTEESAPLAIKLREVKIDGIEIIVEPVKEHRFVVLFRGEGLGGDVHDTDPQATGVKPLDPKAVDAASEKTAKIALEFFNQASKLLAGEKKANSLTMRGFSAKPSIPSFEDVYGLKAAAIAVYPMYKGLASLVGMDIIGTPQTLEEEIDLLEKHWEEYDFFFVHFKYTDSSGEDGNFDLKVQRTEEFDAQVPRITALNPNVLIVTGDHSTPSFLASHSWHPVPTLLVSDCCRYDGHTSFGEKTTLTGGLGQFEAQYLMTLAMANAHRLGKYGA</sequence>
<comment type="catalytic activity">
    <reaction evidence="1">
        <text>(2R)-2-phosphoglycerate = (2R)-3-phosphoglycerate</text>
        <dbReference type="Rhea" id="RHEA:15901"/>
        <dbReference type="ChEBI" id="CHEBI:58272"/>
        <dbReference type="ChEBI" id="CHEBI:58289"/>
        <dbReference type="EC" id="5.4.2.12"/>
    </reaction>
</comment>
<dbReference type="GO" id="GO:0046872">
    <property type="term" value="F:metal ion binding"/>
    <property type="evidence" value="ECO:0007669"/>
    <property type="project" value="InterPro"/>
</dbReference>
<accession>A0A2S8GER3</accession>
<dbReference type="SUPFAM" id="SSF53649">
    <property type="entry name" value="Alkaline phosphatase-like"/>
    <property type="match status" value="1"/>
</dbReference>
<dbReference type="AlphaFoldDB" id="A0A2S8GER3"/>
<dbReference type="NCBIfam" id="NF003160">
    <property type="entry name" value="PRK04135.1"/>
    <property type="match status" value="1"/>
</dbReference>
<gene>
    <name evidence="7" type="ORF">C5Y93_24710</name>
</gene>
<evidence type="ECO:0000259" key="6">
    <source>
        <dbReference type="Pfam" id="PF01676"/>
    </source>
</evidence>
<protein>
    <submittedName>
        <fullName evidence="7">Phosphoglycerate mutase</fullName>
    </submittedName>
</protein>
<dbReference type="PANTHER" id="PTHR31209">
    <property type="entry name" value="COFACTOR-INDEPENDENT PHOSPHOGLYCERATE MUTASE"/>
    <property type="match status" value="1"/>
</dbReference>
<dbReference type="Gene3D" id="3.40.720.10">
    <property type="entry name" value="Alkaline Phosphatase, subunit A"/>
    <property type="match status" value="1"/>
</dbReference>
<evidence type="ECO:0000256" key="1">
    <source>
        <dbReference type="ARBA" id="ARBA00000370"/>
    </source>
</evidence>
<evidence type="ECO:0000256" key="5">
    <source>
        <dbReference type="ARBA" id="ARBA00023152"/>
    </source>
</evidence>
<dbReference type="InterPro" id="IPR017850">
    <property type="entry name" value="Alkaline_phosphatase_core_sf"/>
</dbReference>
<evidence type="ECO:0000313" key="7">
    <source>
        <dbReference type="EMBL" id="PQO42929.1"/>
    </source>
</evidence>
<dbReference type="GO" id="GO:0006096">
    <property type="term" value="P:glycolytic process"/>
    <property type="evidence" value="ECO:0007669"/>
    <property type="project" value="UniProtKB-KW"/>
</dbReference>
<comment type="function">
    <text evidence="2">Catalyzes the interconversion of 2-phosphoglycerate and 3-phosphoglycerate.</text>
</comment>
<feature type="domain" description="Metalloenzyme" evidence="6">
    <location>
        <begin position="17"/>
        <end position="391"/>
    </location>
</feature>
<evidence type="ECO:0000256" key="4">
    <source>
        <dbReference type="ARBA" id="ARBA00005524"/>
    </source>
</evidence>
<dbReference type="PANTHER" id="PTHR31209:SF0">
    <property type="entry name" value="METALLOENZYME DOMAIN-CONTAINING PROTEIN"/>
    <property type="match status" value="1"/>
</dbReference>
<keyword evidence="5" id="KW-0324">Glycolysis</keyword>
<evidence type="ECO:0000313" key="8">
    <source>
        <dbReference type="Proteomes" id="UP000237819"/>
    </source>
</evidence>
<evidence type="ECO:0000256" key="3">
    <source>
        <dbReference type="ARBA" id="ARBA00004921"/>
    </source>
</evidence>
<dbReference type="Pfam" id="PF01676">
    <property type="entry name" value="Metalloenzyme"/>
    <property type="match status" value="1"/>
</dbReference>
<dbReference type="PIRSF" id="PIRSF006392">
    <property type="entry name" value="IPGAM_arch"/>
    <property type="match status" value="1"/>
</dbReference>
<dbReference type="InterPro" id="IPR004456">
    <property type="entry name" value="Pglycerate_mutase_ApgM"/>
</dbReference>
<dbReference type="GO" id="GO:0004619">
    <property type="term" value="F:phosphoglycerate mutase activity"/>
    <property type="evidence" value="ECO:0007669"/>
    <property type="project" value="UniProtKB-EC"/>
</dbReference>
<dbReference type="Gene3D" id="3.30.70.2130">
    <property type="entry name" value="Metalloenzyme domain"/>
    <property type="match status" value="1"/>
</dbReference>
<dbReference type="EMBL" id="PUHZ01000024">
    <property type="protein sequence ID" value="PQO42929.1"/>
    <property type="molecule type" value="Genomic_DNA"/>
</dbReference>
<dbReference type="Pfam" id="PF10143">
    <property type="entry name" value="PhosphMutase"/>
    <property type="match status" value="1"/>
</dbReference>
<comment type="caution">
    <text evidence="7">The sequence shown here is derived from an EMBL/GenBank/DDBJ whole genome shotgun (WGS) entry which is preliminary data.</text>
</comment>
<dbReference type="InterPro" id="IPR006124">
    <property type="entry name" value="Metalloenzyme"/>
</dbReference>
<comment type="similarity">
    <text evidence="4">Belongs to the BPG-independent phosphoglycerate mutase family. A-PGAM subfamily.</text>
</comment>
<proteinExistence type="inferred from homology"/>
<name>A0A2S8GER3_9BACT</name>
<reference evidence="7 8" key="1">
    <citation type="submission" date="2018-02" db="EMBL/GenBank/DDBJ databases">
        <title>Comparative genomes isolates from brazilian mangrove.</title>
        <authorList>
            <person name="Araujo J.E."/>
            <person name="Taketani R.G."/>
            <person name="Silva M.C.P."/>
            <person name="Loureco M.V."/>
            <person name="Andreote F.D."/>
        </authorList>
    </citation>
    <scope>NUCLEOTIDE SEQUENCE [LARGE SCALE GENOMIC DNA]</scope>
    <source>
        <strain evidence="7 8">Nap-Phe MGV</strain>
    </source>
</reference>
<dbReference type="CDD" id="cd16011">
    <property type="entry name" value="iPGM_like"/>
    <property type="match status" value="1"/>
</dbReference>
<organism evidence="7 8">
    <name type="scientific">Blastopirellula marina</name>
    <dbReference type="NCBI Taxonomy" id="124"/>
    <lineage>
        <taxon>Bacteria</taxon>
        <taxon>Pseudomonadati</taxon>
        <taxon>Planctomycetota</taxon>
        <taxon>Planctomycetia</taxon>
        <taxon>Pirellulales</taxon>
        <taxon>Pirellulaceae</taxon>
        <taxon>Blastopirellula</taxon>
    </lineage>
</organism>
<dbReference type="NCBIfam" id="TIGR00306">
    <property type="entry name" value="apgM"/>
    <property type="match status" value="1"/>
</dbReference>